<accession>A0A1J4MFW1</accession>
<comment type="caution">
    <text evidence="2">The sequence shown here is derived from an EMBL/GenBank/DDBJ whole genome shotgun (WGS) entry which is preliminary data.</text>
</comment>
<feature type="signal peptide" evidence="1">
    <location>
        <begin position="1"/>
        <end position="22"/>
    </location>
</feature>
<organism evidence="2 3">
    <name type="scientific">Cryptosporidium ubiquitum</name>
    <dbReference type="NCBI Taxonomy" id="857276"/>
    <lineage>
        <taxon>Eukaryota</taxon>
        <taxon>Sar</taxon>
        <taxon>Alveolata</taxon>
        <taxon>Apicomplexa</taxon>
        <taxon>Conoidasida</taxon>
        <taxon>Coccidia</taxon>
        <taxon>Eucoccidiorida</taxon>
        <taxon>Eimeriorina</taxon>
        <taxon>Cryptosporidiidae</taxon>
        <taxon>Cryptosporidium</taxon>
    </lineage>
</organism>
<reference evidence="2 3" key="1">
    <citation type="submission" date="2016-10" db="EMBL/GenBank/DDBJ databases">
        <title>Reductive evolution of mitochondrial metabolism and differential evolution of invasion-related proteins in Cryptosporidium.</title>
        <authorList>
            <person name="Liu S."/>
            <person name="Roellig D.M."/>
            <person name="Guo Y."/>
            <person name="Li N."/>
            <person name="Frace M.A."/>
            <person name="Tang K."/>
            <person name="Zhang L."/>
            <person name="Feng Y."/>
            <person name="Xiao L."/>
        </authorList>
    </citation>
    <scope>NUCLEOTIDE SEQUENCE [LARGE SCALE GENOMIC DNA]</scope>
    <source>
        <strain evidence="2">39726</strain>
    </source>
</reference>
<dbReference type="RefSeq" id="XP_028874490.1">
    <property type="nucleotide sequence ID" value="XM_029019369.1"/>
</dbReference>
<keyword evidence="1" id="KW-0732">Signal</keyword>
<feature type="chain" id="PRO_5012294862" evidence="1">
    <location>
        <begin position="23"/>
        <end position="302"/>
    </location>
</feature>
<gene>
    <name evidence="2" type="ORF">cubi_02357</name>
</gene>
<dbReference type="GO" id="GO:0030246">
    <property type="term" value="F:carbohydrate binding"/>
    <property type="evidence" value="ECO:0007669"/>
    <property type="project" value="UniProtKB-KW"/>
</dbReference>
<evidence type="ECO:0000313" key="2">
    <source>
        <dbReference type="EMBL" id="OII73126.1"/>
    </source>
</evidence>
<sequence>MSGARSSIFIACIIYFISLVSANDVCVLKKGASCLSAKYSFIDGGMQPGNAIRVSVDLLPTASLELTNSAFQNIATLRFGVNSCSIESSLASIRAYALYKNGQYNTGSTISFDLVALENSLAVYMTGNKILEIPLLVTAPFMLISDSNGSPPTLQFIEYSSTESGFCSIASSGTCNNSSLVGMSSGITKNLTIKAELPSSIPDDYFSFFISTYGNIYKLPVLEVAFTKEEWLATASGSFVGRGKIPSGISLGSSINLILVPSSGGSVELKVNQSSLGVLKVDPSSIKFIYQSVNQGTMNISY</sequence>
<dbReference type="AlphaFoldDB" id="A0A1J4MFW1"/>
<proteinExistence type="predicted"/>
<dbReference type="Proteomes" id="UP000186176">
    <property type="component" value="Unassembled WGS sequence"/>
</dbReference>
<keyword evidence="2" id="KW-0430">Lectin</keyword>
<dbReference type="VEuPathDB" id="CryptoDB:cubi_02357"/>
<name>A0A1J4MFW1_9CRYT</name>
<keyword evidence="3" id="KW-1185">Reference proteome</keyword>
<dbReference type="OrthoDB" id="339043at2759"/>
<evidence type="ECO:0000256" key="1">
    <source>
        <dbReference type="SAM" id="SignalP"/>
    </source>
</evidence>
<protein>
    <submittedName>
        <fullName evidence="2">Galactoside-binding lectin</fullName>
    </submittedName>
</protein>
<dbReference type="GeneID" id="39979148"/>
<evidence type="ECO:0000313" key="3">
    <source>
        <dbReference type="Proteomes" id="UP000186176"/>
    </source>
</evidence>
<dbReference type="EMBL" id="LRBP01000017">
    <property type="protein sequence ID" value="OII73126.1"/>
    <property type="molecule type" value="Genomic_DNA"/>
</dbReference>